<sequence length="405" mass="48129">MLERLADRSEWERFYEQKLAGGHLSFREAEDLRNFIDTAGYLPVAWRIQNGDFFGMPEKRTINKIHSGKKRVVYTYDREENYVLKMLTWLLYAYDGVFSDNLYSFRRNRGVKKALYSILAHKNIDEMYVFKADIHDYFNSVDISLLLPILKNILTDDGSLYQFLAALLENELAVENGEVVRVKKGIMAGTPISAFLANVYLMEMDRYFQDRQVLYVRYSDDIILFAQSHQELMEYKEKLEGFLKKYKLQINEKKVSWALPGEAWQFLGISYCRKHVDLADVTVAKMKSKMRRKARALLRWRKRRDVPAEPVVRKYIQYFNRKFYDNPANHELTWCRWFFPLINTDQGLHILDRYMQACIRYLASGKHTKASYNLRYETLRKWGYRPLVSAYYRERSGLEGDNGHL</sequence>
<evidence type="ECO:0000313" key="3">
    <source>
        <dbReference type="Proteomes" id="UP000824164"/>
    </source>
</evidence>
<dbReference type="AlphaFoldDB" id="A0A9D1HFN1"/>
<dbReference type="PANTHER" id="PTHR34047">
    <property type="entry name" value="NUCLEAR INTRON MATURASE 1, MITOCHONDRIAL-RELATED"/>
    <property type="match status" value="1"/>
</dbReference>
<feature type="domain" description="Reverse transcriptase" evidence="1">
    <location>
        <begin position="1"/>
        <end position="271"/>
    </location>
</feature>
<reference evidence="2" key="1">
    <citation type="submission" date="2020-10" db="EMBL/GenBank/DDBJ databases">
        <authorList>
            <person name="Gilroy R."/>
        </authorList>
    </citation>
    <scope>NUCLEOTIDE SEQUENCE</scope>
    <source>
        <strain evidence="2">CHK187-14744</strain>
    </source>
</reference>
<dbReference type="InterPro" id="IPR051083">
    <property type="entry name" value="GrpII_Intron_Splice-Mob/Def"/>
</dbReference>
<dbReference type="InterPro" id="IPR043502">
    <property type="entry name" value="DNA/RNA_pol_sf"/>
</dbReference>
<evidence type="ECO:0000259" key="1">
    <source>
        <dbReference type="PROSITE" id="PS50878"/>
    </source>
</evidence>
<dbReference type="InterPro" id="IPR043128">
    <property type="entry name" value="Rev_trsase/Diguanyl_cyclase"/>
</dbReference>
<comment type="caution">
    <text evidence="2">The sequence shown here is derived from an EMBL/GenBank/DDBJ whole genome shotgun (WGS) entry which is preliminary data.</text>
</comment>
<keyword evidence="2" id="KW-0695">RNA-directed DNA polymerase</keyword>
<dbReference type="PROSITE" id="PS50878">
    <property type="entry name" value="RT_POL"/>
    <property type="match status" value="1"/>
</dbReference>
<dbReference type="PANTHER" id="PTHR34047:SF8">
    <property type="entry name" value="PROTEIN YKFC"/>
    <property type="match status" value="1"/>
</dbReference>
<dbReference type="EMBL" id="DVLT01000026">
    <property type="protein sequence ID" value="HIU02339.1"/>
    <property type="molecule type" value="Genomic_DNA"/>
</dbReference>
<dbReference type="Gene3D" id="3.30.70.270">
    <property type="match status" value="1"/>
</dbReference>
<accession>A0A9D1HFN1</accession>
<name>A0A9D1HFN1_9FIRM</name>
<dbReference type="Pfam" id="PF00078">
    <property type="entry name" value="RVT_1"/>
    <property type="match status" value="1"/>
</dbReference>
<keyword evidence="2" id="KW-0548">Nucleotidyltransferase</keyword>
<protein>
    <submittedName>
        <fullName evidence="2">Group II intron reverse transcriptase domain-containing protein</fullName>
    </submittedName>
</protein>
<dbReference type="SUPFAM" id="SSF56672">
    <property type="entry name" value="DNA/RNA polymerases"/>
    <property type="match status" value="1"/>
</dbReference>
<proteinExistence type="predicted"/>
<keyword evidence="2" id="KW-0808">Transferase</keyword>
<reference evidence="2" key="2">
    <citation type="journal article" date="2021" name="PeerJ">
        <title>Extensive microbial diversity within the chicken gut microbiome revealed by metagenomics and culture.</title>
        <authorList>
            <person name="Gilroy R."/>
            <person name="Ravi A."/>
            <person name="Getino M."/>
            <person name="Pursley I."/>
            <person name="Horton D.L."/>
            <person name="Alikhan N.F."/>
            <person name="Baker D."/>
            <person name="Gharbi K."/>
            <person name="Hall N."/>
            <person name="Watson M."/>
            <person name="Adriaenssens E.M."/>
            <person name="Foster-Nyarko E."/>
            <person name="Jarju S."/>
            <person name="Secka A."/>
            <person name="Antonio M."/>
            <person name="Oren A."/>
            <person name="Chaudhuri R.R."/>
            <person name="La Ragione R."/>
            <person name="Hildebrand F."/>
            <person name="Pallen M.J."/>
        </authorList>
    </citation>
    <scope>NUCLEOTIDE SEQUENCE</scope>
    <source>
        <strain evidence="2">CHK187-14744</strain>
    </source>
</reference>
<organism evidence="2 3">
    <name type="scientific">Candidatus Onthocola gallistercoris</name>
    <dbReference type="NCBI Taxonomy" id="2840876"/>
    <lineage>
        <taxon>Bacteria</taxon>
        <taxon>Bacillati</taxon>
        <taxon>Bacillota</taxon>
        <taxon>Bacilli</taxon>
        <taxon>Candidatus Onthocola</taxon>
    </lineage>
</organism>
<evidence type="ECO:0000313" key="2">
    <source>
        <dbReference type="EMBL" id="HIU02339.1"/>
    </source>
</evidence>
<dbReference type="GO" id="GO:0003964">
    <property type="term" value="F:RNA-directed DNA polymerase activity"/>
    <property type="evidence" value="ECO:0007669"/>
    <property type="project" value="UniProtKB-KW"/>
</dbReference>
<dbReference type="Proteomes" id="UP000824164">
    <property type="component" value="Unassembled WGS sequence"/>
</dbReference>
<gene>
    <name evidence="2" type="ORF">IAB63_03690</name>
</gene>
<dbReference type="CDD" id="cd01651">
    <property type="entry name" value="RT_G2_intron"/>
    <property type="match status" value="1"/>
</dbReference>
<dbReference type="InterPro" id="IPR000477">
    <property type="entry name" value="RT_dom"/>
</dbReference>